<protein>
    <submittedName>
        <fullName evidence="9">Type II secretion system F family protein</fullName>
    </submittedName>
</protein>
<dbReference type="InterPro" id="IPR003004">
    <property type="entry name" value="GspF/PilC"/>
</dbReference>
<dbReference type="Gene3D" id="1.20.81.30">
    <property type="entry name" value="Type II secretion system (T2SS), domain F"/>
    <property type="match status" value="2"/>
</dbReference>
<dbReference type="PANTHER" id="PTHR30012">
    <property type="entry name" value="GENERAL SECRETION PATHWAY PROTEIN"/>
    <property type="match status" value="1"/>
</dbReference>
<dbReference type="InterPro" id="IPR018076">
    <property type="entry name" value="T2SS_GspF_dom"/>
</dbReference>
<evidence type="ECO:0000259" key="8">
    <source>
        <dbReference type="Pfam" id="PF00482"/>
    </source>
</evidence>
<evidence type="ECO:0000256" key="7">
    <source>
        <dbReference type="SAM" id="Phobius"/>
    </source>
</evidence>
<evidence type="ECO:0000313" key="10">
    <source>
        <dbReference type="Proteomes" id="UP001059672"/>
    </source>
</evidence>
<dbReference type="EMBL" id="CP073346">
    <property type="protein sequence ID" value="UTW07128.1"/>
    <property type="molecule type" value="Genomic_DNA"/>
</dbReference>
<keyword evidence="6 7" id="KW-0472">Membrane</keyword>
<reference evidence="9" key="1">
    <citation type="submission" date="2021-04" db="EMBL/GenBank/DDBJ databases">
        <title>Oceanospirillales bacteria with DddD are important DMSP degraders in coastal seawater.</title>
        <authorList>
            <person name="Liu J."/>
        </authorList>
    </citation>
    <scope>NUCLEOTIDE SEQUENCE</scope>
    <source>
        <strain evidence="9">D13-4</strain>
    </source>
</reference>
<evidence type="ECO:0000256" key="2">
    <source>
        <dbReference type="ARBA" id="ARBA00005745"/>
    </source>
</evidence>
<name>A0ABY5H676_9PSED</name>
<comment type="subcellular location">
    <subcellularLocation>
        <location evidence="1">Cell membrane</location>
        <topology evidence="1">Multi-pass membrane protein</topology>
    </subcellularLocation>
</comment>
<comment type="similarity">
    <text evidence="2">Belongs to the GSP F family.</text>
</comment>
<evidence type="ECO:0000256" key="5">
    <source>
        <dbReference type="ARBA" id="ARBA00022989"/>
    </source>
</evidence>
<feature type="domain" description="Type II secretion system protein GspF" evidence="8">
    <location>
        <begin position="242"/>
        <end position="363"/>
    </location>
</feature>
<keyword evidence="4 7" id="KW-0812">Transmembrane</keyword>
<evidence type="ECO:0000256" key="4">
    <source>
        <dbReference type="ARBA" id="ARBA00022692"/>
    </source>
</evidence>
<dbReference type="Proteomes" id="UP001059672">
    <property type="component" value="Chromosome"/>
</dbReference>
<evidence type="ECO:0000256" key="1">
    <source>
        <dbReference type="ARBA" id="ARBA00004651"/>
    </source>
</evidence>
<dbReference type="RefSeq" id="WP_255837689.1">
    <property type="nucleotide sequence ID" value="NZ_CP073346.1"/>
</dbReference>
<evidence type="ECO:0000256" key="6">
    <source>
        <dbReference type="ARBA" id="ARBA00023136"/>
    </source>
</evidence>
<keyword evidence="10" id="KW-1185">Reference proteome</keyword>
<dbReference type="PANTHER" id="PTHR30012:SF0">
    <property type="entry name" value="TYPE II SECRETION SYSTEM PROTEIN F-RELATED"/>
    <property type="match status" value="1"/>
</dbReference>
<gene>
    <name evidence="9" type="ORF">KDW96_18465</name>
</gene>
<dbReference type="InterPro" id="IPR042094">
    <property type="entry name" value="T2SS_GspF_sf"/>
</dbReference>
<keyword evidence="5 7" id="KW-1133">Transmembrane helix</keyword>
<feature type="transmembrane region" description="Helical" evidence="7">
    <location>
        <begin position="192"/>
        <end position="211"/>
    </location>
</feature>
<accession>A0ABY5H676</accession>
<keyword evidence="3" id="KW-1003">Cell membrane</keyword>
<dbReference type="Pfam" id="PF00482">
    <property type="entry name" value="T2SSF"/>
    <property type="match status" value="2"/>
</dbReference>
<evidence type="ECO:0000256" key="3">
    <source>
        <dbReference type="ARBA" id="ARBA00022475"/>
    </source>
</evidence>
<feature type="domain" description="Type II secretion system protein GspF" evidence="8">
    <location>
        <begin position="38"/>
        <end position="161"/>
    </location>
</feature>
<organism evidence="9 10">
    <name type="scientific">Pseudomonas benzenivorans</name>
    <dbReference type="NCBI Taxonomy" id="556533"/>
    <lineage>
        <taxon>Bacteria</taxon>
        <taxon>Pseudomonadati</taxon>
        <taxon>Pseudomonadota</taxon>
        <taxon>Gammaproteobacteria</taxon>
        <taxon>Pseudomonadales</taxon>
        <taxon>Pseudomonadaceae</taxon>
        <taxon>Pseudomonas</taxon>
    </lineage>
</organism>
<sequence>MPLTVDTAQKAARAPASPLAGFGKLLQPKAGAQERIFFTEQLALLLETGTSMHVALNTMEQHVSNPMMASILRDLARQVSEGRSLSQALSTHPALFSTTYVNLVAASEEGGFLLPVLGRLLEHDEKRQQLRRTLISAASYPVFLILFSLAVVVFVLVAVFPKFEAMFSAIKDQLPWTTQVLMLLSDLVRHHWPWLAIAAGLLGAGAWYLAATPRGRMHLDRLKLSLPLISRVYIQIYMVESLRVLGMSLANGVSVRDALVSARDVVKNQLFQNFICQLEEQVKEGKGLAMGFRQSPLIPVLVQQMVATGEETGNLPKVLERLAGFYERELSKQLEMLSRLAEPLMLVVMGAVVGLLVSSLILPIFKLSQVVH</sequence>
<feature type="transmembrane region" description="Helical" evidence="7">
    <location>
        <begin position="344"/>
        <end position="365"/>
    </location>
</feature>
<dbReference type="PRINTS" id="PR00812">
    <property type="entry name" value="BCTERIALGSPF"/>
</dbReference>
<proteinExistence type="inferred from homology"/>
<feature type="transmembrane region" description="Helical" evidence="7">
    <location>
        <begin position="137"/>
        <end position="160"/>
    </location>
</feature>
<evidence type="ECO:0000313" key="9">
    <source>
        <dbReference type="EMBL" id="UTW07128.1"/>
    </source>
</evidence>